<dbReference type="EMBL" id="AFWE01000170">
    <property type="protein sequence ID" value="EGU33960.1"/>
    <property type="molecule type" value="Genomic_DNA"/>
</dbReference>
<accession>F9RQM9</accession>
<proteinExistence type="predicted"/>
<dbReference type="AlphaFoldDB" id="F9RQM9"/>
<evidence type="ECO:0000313" key="3">
    <source>
        <dbReference type="Proteomes" id="UP000004349"/>
    </source>
</evidence>
<evidence type="ECO:0000313" key="2">
    <source>
        <dbReference type="EMBL" id="EGU33960.1"/>
    </source>
</evidence>
<evidence type="ECO:0000256" key="1">
    <source>
        <dbReference type="SAM" id="SignalP"/>
    </source>
</evidence>
<reference evidence="2 3" key="1">
    <citation type="journal article" date="2012" name="Int. J. Syst. Evol. Microbiol.">
        <title>Vibrio caribbeanicus sp. nov., isolated from the marine sponge Scleritoderma cyanea.</title>
        <authorList>
            <person name="Hoffmann M."/>
            <person name="Monday S.R."/>
            <person name="Allard M.W."/>
            <person name="Strain E.A."/>
            <person name="Whittaker P."/>
            <person name="Naum M."/>
            <person name="McCarthy P.J."/>
            <person name="Lopez J.V."/>
            <person name="Fischer M."/>
            <person name="Brown E.W."/>
        </authorList>
    </citation>
    <scope>NUCLEOTIDE SEQUENCE [LARGE SCALE GENOMIC DNA]</scope>
    <source>
        <strain evidence="2 3">LMG 19158</strain>
    </source>
</reference>
<organism evidence="2 3">
    <name type="scientific">Vibrio scophthalmi LMG 19158</name>
    <dbReference type="NCBI Taxonomy" id="870967"/>
    <lineage>
        <taxon>Bacteria</taxon>
        <taxon>Pseudomonadati</taxon>
        <taxon>Pseudomonadota</taxon>
        <taxon>Gammaproteobacteria</taxon>
        <taxon>Vibrionales</taxon>
        <taxon>Vibrionaceae</taxon>
        <taxon>Vibrio</taxon>
    </lineage>
</organism>
<feature type="signal peptide" evidence="1">
    <location>
        <begin position="1"/>
        <end position="16"/>
    </location>
</feature>
<keyword evidence="1" id="KW-0732">Signal</keyword>
<evidence type="ECO:0008006" key="4">
    <source>
        <dbReference type="Google" id="ProtNLM"/>
    </source>
</evidence>
<sequence>MKLLMLCLALVLSACATPDYQHAPMETINSNE</sequence>
<gene>
    <name evidence="2" type="ORF">VIS19158_10904</name>
</gene>
<feature type="chain" id="PRO_5003393554" description="Lipoprotein" evidence="1">
    <location>
        <begin position="17"/>
        <end position="32"/>
    </location>
</feature>
<protein>
    <recommendedName>
        <fullName evidence="4">Lipoprotein</fullName>
    </recommendedName>
</protein>
<dbReference type="Proteomes" id="UP000004349">
    <property type="component" value="Unassembled WGS sequence"/>
</dbReference>
<comment type="caution">
    <text evidence="2">The sequence shown here is derived from an EMBL/GenBank/DDBJ whole genome shotgun (WGS) entry which is preliminary data.</text>
</comment>
<name>F9RQM9_9VIBR</name>
<dbReference type="PROSITE" id="PS51257">
    <property type="entry name" value="PROKAR_LIPOPROTEIN"/>
    <property type="match status" value="1"/>
</dbReference>